<dbReference type="Proteomes" id="UP000182680">
    <property type="component" value="Unassembled WGS sequence"/>
</dbReference>
<protein>
    <submittedName>
        <fullName evidence="2">Uncharacterized protein</fullName>
    </submittedName>
</protein>
<organism evidence="2 3">
    <name type="scientific">Desulfovibrio desulfuricans</name>
    <dbReference type="NCBI Taxonomy" id="876"/>
    <lineage>
        <taxon>Bacteria</taxon>
        <taxon>Pseudomonadati</taxon>
        <taxon>Thermodesulfobacteriota</taxon>
        <taxon>Desulfovibrionia</taxon>
        <taxon>Desulfovibrionales</taxon>
        <taxon>Desulfovibrionaceae</taxon>
        <taxon>Desulfovibrio</taxon>
    </lineage>
</organism>
<dbReference type="EMBL" id="FPIW01000054">
    <property type="protein sequence ID" value="SFW65410.1"/>
    <property type="molecule type" value="Genomic_DNA"/>
</dbReference>
<evidence type="ECO:0000313" key="3">
    <source>
        <dbReference type="Proteomes" id="UP000182680"/>
    </source>
</evidence>
<reference evidence="3" key="1">
    <citation type="submission" date="2016-11" db="EMBL/GenBank/DDBJ databases">
        <authorList>
            <person name="Jaros S."/>
            <person name="Januszkiewicz K."/>
            <person name="Wedrychowicz H."/>
        </authorList>
    </citation>
    <scope>NUCLEOTIDE SEQUENCE [LARGE SCALE GENOMIC DNA]</scope>
    <source>
        <strain evidence="3">DSM 7057</strain>
    </source>
</reference>
<dbReference type="RefSeq" id="WP_012624135.1">
    <property type="nucleotide sequence ID" value="NZ_FPIW01000054.1"/>
</dbReference>
<dbReference type="AlphaFoldDB" id="A0AA94L326"/>
<name>A0AA94L326_DESDE</name>
<evidence type="ECO:0000313" key="2">
    <source>
        <dbReference type="EMBL" id="SFW65410.1"/>
    </source>
</evidence>
<comment type="caution">
    <text evidence="2">The sequence shown here is derived from an EMBL/GenBank/DDBJ whole genome shotgun (WGS) entry which is preliminary data.</text>
</comment>
<dbReference type="OMA" id="HHEETAF"/>
<accession>A0AA94L326</accession>
<gene>
    <name evidence="2" type="ORF">SAMN02910291_02324</name>
</gene>
<sequence length="141" mass="15927">MDKNRSELFGRFSYDDSLTYEDLLAVEENLTADLTALLLRADAAHLDFTPLGDALMFQCAFEAHKLYVYRKIALETAALLPSGVRGQMLCLDKDFNSLHIYWLRAGQWQEEERTVPLEPPPGLRVWHTGEGTPAARDQGAE</sequence>
<proteinExistence type="predicted"/>
<feature type="region of interest" description="Disordered" evidence="1">
    <location>
        <begin position="117"/>
        <end position="141"/>
    </location>
</feature>
<evidence type="ECO:0000256" key="1">
    <source>
        <dbReference type="SAM" id="MobiDB-lite"/>
    </source>
</evidence>